<organism evidence="3 4">
    <name type="scientific">Actinomadura yumaensis</name>
    <dbReference type="NCBI Taxonomy" id="111807"/>
    <lineage>
        <taxon>Bacteria</taxon>
        <taxon>Bacillati</taxon>
        <taxon>Actinomycetota</taxon>
        <taxon>Actinomycetes</taxon>
        <taxon>Streptosporangiales</taxon>
        <taxon>Thermomonosporaceae</taxon>
        <taxon>Actinomadura</taxon>
    </lineage>
</organism>
<dbReference type="InterPro" id="IPR007921">
    <property type="entry name" value="CHAP_dom"/>
</dbReference>
<evidence type="ECO:0000313" key="3">
    <source>
        <dbReference type="EMBL" id="MFC6878533.1"/>
    </source>
</evidence>
<proteinExistence type="predicted"/>
<comment type="caution">
    <text evidence="3">The sequence shown here is derived from an EMBL/GenBank/DDBJ whole genome shotgun (WGS) entry which is preliminary data.</text>
</comment>
<gene>
    <name evidence="3" type="ORF">ACFQKB_02010</name>
</gene>
<name>A0ABW2CBM9_9ACTN</name>
<feature type="domain" description="Peptidase C51" evidence="2">
    <location>
        <begin position="126"/>
        <end position="210"/>
    </location>
</feature>
<keyword evidence="1" id="KW-0732">Signal</keyword>
<keyword evidence="4" id="KW-1185">Reference proteome</keyword>
<dbReference type="SUPFAM" id="SSF54001">
    <property type="entry name" value="Cysteine proteinases"/>
    <property type="match status" value="1"/>
</dbReference>
<reference evidence="4" key="1">
    <citation type="journal article" date="2019" name="Int. J. Syst. Evol. Microbiol.">
        <title>The Global Catalogue of Microorganisms (GCM) 10K type strain sequencing project: providing services to taxonomists for standard genome sequencing and annotation.</title>
        <authorList>
            <consortium name="The Broad Institute Genomics Platform"/>
            <consortium name="The Broad Institute Genome Sequencing Center for Infectious Disease"/>
            <person name="Wu L."/>
            <person name="Ma J."/>
        </authorList>
    </citation>
    <scope>NUCLEOTIDE SEQUENCE [LARGE SCALE GENOMIC DNA]</scope>
    <source>
        <strain evidence="4">JCM 3369</strain>
    </source>
</reference>
<evidence type="ECO:0000313" key="4">
    <source>
        <dbReference type="Proteomes" id="UP001596380"/>
    </source>
</evidence>
<dbReference type="Gene3D" id="3.90.1720.10">
    <property type="entry name" value="endopeptidase domain like (from Nostoc punctiforme)"/>
    <property type="match status" value="1"/>
</dbReference>
<feature type="chain" id="PRO_5045457472" evidence="1">
    <location>
        <begin position="31"/>
        <end position="234"/>
    </location>
</feature>
<dbReference type="EMBL" id="JBHSXS010000001">
    <property type="protein sequence ID" value="MFC6878533.1"/>
    <property type="molecule type" value="Genomic_DNA"/>
</dbReference>
<dbReference type="Proteomes" id="UP001596380">
    <property type="component" value="Unassembled WGS sequence"/>
</dbReference>
<protein>
    <submittedName>
        <fullName evidence="3">CHAP domain-containing protein</fullName>
    </submittedName>
</protein>
<sequence>MFVRTTDTTKRLGTRLATASVLSFAGLAGAAGLAQAAHADAKPVAGKPAVSKVAAGKPADAKPVGSEAAKAGAQGGRAQDVIKLARTQVGISEDGSGNTKFNEWYAGSDLGKANAKRAGASSADVYKGQSWCDMFVTWLGQETGAKGMGSDAYTVDHAQWFKDHGRFGDKAKPGAVVFFAWGGGGISDIDHVGIVVKDNGDGTIKTIEGNTGDAVKQKVRPTSQVAGYGYPQYR</sequence>
<accession>A0ABW2CBM9</accession>
<evidence type="ECO:0000256" key="1">
    <source>
        <dbReference type="SAM" id="SignalP"/>
    </source>
</evidence>
<feature type="signal peptide" evidence="1">
    <location>
        <begin position="1"/>
        <end position="30"/>
    </location>
</feature>
<dbReference type="InterPro" id="IPR038765">
    <property type="entry name" value="Papain-like_cys_pep_sf"/>
</dbReference>
<dbReference type="RefSeq" id="WP_160819882.1">
    <property type="nucleotide sequence ID" value="NZ_JBHSXS010000001.1"/>
</dbReference>
<dbReference type="Pfam" id="PF05257">
    <property type="entry name" value="CHAP"/>
    <property type="match status" value="1"/>
</dbReference>
<evidence type="ECO:0000259" key="2">
    <source>
        <dbReference type="Pfam" id="PF05257"/>
    </source>
</evidence>